<protein>
    <submittedName>
        <fullName evidence="1">Uncharacterized protein</fullName>
    </submittedName>
</protein>
<keyword evidence="2" id="KW-1185">Reference proteome</keyword>
<evidence type="ECO:0000313" key="2">
    <source>
        <dbReference type="Proteomes" id="UP001177260"/>
    </source>
</evidence>
<name>A0ACC3ALV0_9EURO</name>
<comment type="caution">
    <text evidence="1">The sequence shown here is derived from an EMBL/GenBank/DDBJ whole genome shotgun (WGS) entry which is preliminary data.</text>
</comment>
<sequence>MEAARGSLWLGVLVMSASLLCMAGYLLSLAVAGIDKYNSGSSIWDYGLGDVSMATLITGVILPDHGINLIWIILLANTPQLFVSLSYFMYNVLLSCMLLAAEYDDYAIERKPLRVS</sequence>
<organism evidence="1 2">
    <name type="scientific">Aspergillus melleus</name>
    <dbReference type="NCBI Taxonomy" id="138277"/>
    <lineage>
        <taxon>Eukaryota</taxon>
        <taxon>Fungi</taxon>
        <taxon>Dikarya</taxon>
        <taxon>Ascomycota</taxon>
        <taxon>Pezizomycotina</taxon>
        <taxon>Eurotiomycetes</taxon>
        <taxon>Eurotiomycetidae</taxon>
        <taxon>Eurotiales</taxon>
        <taxon>Aspergillaceae</taxon>
        <taxon>Aspergillus</taxon>
        <taxon>Aspergillus subgen. Circumdati</taxon>
    </lineage>
</organism>
<reference evidence="1 2" key="1">
    <citation type="journal article" date="2023" name="ACS Omega">
        <title>Identification of the Neoaspergillic Acid Biosynthesis Gene Cluster by Establishing an In Vitro CRISPR-Ribonucleoprotein Genetic System in Aspergillus melleus.</title>
        <authorList>
            <person name="Yuan B."/>
            <person name="Grau M.F."/>
            <person name="Murata R.M."/>
            <person name="Torok T."/>
            <person name="Venkateswaran K."/>
            <person name="Stajich J.E."/>
            <person name="Wang C.C.C."/>
        </authorList>
    </citation>
    <scope>NUCLEOTIDE SEQUENCE [LARGE SCALE GENOMIC DNA]</scope>
    <source>
        <strain evidence="1 2">IMV 1140</strain>
    </source>
</reference>
<evidence type="ECO:0000313" key="1">
    <source>
        <dbReference type="EMBL" id="KAK1138452.1"/>
    </source>
</evidence>
<dbReference type="Proteomes" id="UP001177260">
    <property type="component" value="Unassembled WGS sequence"/>
</dbReference>
<gene>
    <name evidence="1" type="ORF">N8T08_002508</name>
</gene>
<accession>A0ACC3ALV0</accession>
<proteinExistence type="predicted"/>
<dbReference type="EMBL" id="JAOPJF010000149">
    <property type="protein sequence ID" value="KAK1138452.1"/>
    <property type="molecule type" value="Genomic_DNA"/>
</dbReference>